<reference evidence="1" key="1">
    <citation type="submission" date="2020-04" db="EMBL/GenBank/DDBJ databases">
        <title>Deep metagenomics examines the oral microbiome during advanced dental caries in children, revealing novel taxa and co-occurrences with host molecules.</title>
        <authorList>
            <person name="Baker J.L."/>
            <person name="Morton J.T."/>
            <person name="Dinis M."/>
            <person name="Alvarez R."/>
            <person name="Tran N.C."/>
            <person name="Knight R."/>
            <person name="Edlund A."/>
        </authorList>
    </citation>
    <scope>NUCLEOTIDE SEQUENCE</scope>
    <source>
        <strain evidence="1">JCVI_32_bin.62</strain>
    </source>
</reference>
<evidence type="ECO:0000313" key="2">
    <source>
        <dbReference type="Proteomes" id="UP000780345"/>
    </source>
</evidence>
<name>A0A930DHN8_NEISI</name>
<organism evidence="1 2">
    <name type="scientific">Neisseria sicca</name>
    <dbReference type="NCBI Taxonomy" id="490"/>
    <lineage>
        <taxon>Bacteria</taxon>
        <taxon>Pseudomonadati</taxon>
        <taxon>Pseudomonadota</taxon>
        <taxon>Betaproteobacteria</taxon>
        <taxon>Neisseriales</taxon>
        <taxon>Neisseriaceae</taxon>
        <taxon>Neisseria</taxon>
    </lineage>
</organism>
<keyword evidence="1" id="KW-0808">Transferase</keyword>
<dbReference type="EMBL" id="JABZQQ010000044">
    <property type="protein sequence ID" value="MBF1265293.1"/>
    <property type="molecule type" value="Genomic_DNA"/>
</dbReference>
<gene>
    <name evidence="1" type="ORF">HXM80_06340</name>
</gene>
<accession>A0A930DHN8</accession>
<dbReference type="GO" id="GO:0016779">
    <property type="term" value="F:nucleotidyltransferase activity"/>
    <property type="evidence" value="ECO:0007669"/>
    <property type="project" value="UniProtKB-KW"/>
</dbReference>
<keyword evidence="1" id="KW-0548">Nucleotidyltransferase</keyword>
<sequence>MNDLRHLSRDEQKLLADVALLVKDDDQEFNYEMLKVAAPDEASGEFWFRMAEMLSTLPPNQSLDLRMTGGRLAVAVSILSVLLQESPDIPQLWAQKVIALNYLAHGHRTRALGLAQQPDKAAEANEEEYLAKALSQNLLSTLKDALERFPEDSWFIEMRDDAWQHFGAEQAV</sequence>
<dbReference type="AlphaFoldDB" id="A0A930DHN8"/>
<evidence type="ECO:0000313" key="1">
    <source>
        <dbReference type="EMBL" id="MBF1265293.1"/>
    </source>
</evidence>
<dbReference type="Proteomes" id="UP000780345">
    <property type="component" value="Unassembled WGS sequence"/>
</dbReference>
<comment type="caution">
    <text evidence="1">The sequence shown here is derived from an EMBL/GenBank/DDBJ whole genome shotgun (WGS) entry which is preliminary data.</text>
</comment>
<proteinExistence type="predicted"/>
<protein>
    <submittedName>
        <fullName evidence="1">3-deoxy-manno-octulosonate cytidylyltransferase</fullName>
    </submittedName>
</protein>